<keyword evidence="2" id="KW-1185">Reference proteome</keyword>
<evidence type="ECO:0000313" key="2">
    <source>
        <dbReference type="Proteomes" id="UP001569904"/>
    </source>
</evidence>
<keyword evidence="1" id="KW-0378">Hydrolase</keyword>
<name>A0ABV4RA99_9ACTN</name>
<accession>A0ABV4RA99</accession>
<organism evidence="1 2">
    <name type="scientific">Actinomadura chokoriensis</name>
    <dbReference type="NCBI Taxonomy" id="454156"/>
    <lineage>
        <taxon>Bacteria</taxon>
        <taxon>Bacillati</taxon>
        <taxon>Actinomycetota</taxon>
        <taxon>Actinomycetes</taxon>
        <taxon>Streptosporangiales</taxon>
        <taxon>Thermomonosporaceae</taxon>
        <taxon>Actinomadura</taxon>
    </lineage>
</organism>
<reference evidence="1 2" key="1">
    <citation type="submission" date="2023-11" db="EMBL/GenBank/DDBJ databases">
        <title>Actinomadura monticuli sp. nov., isolated from volcanic ash.</title>
        <authorList>
            <person name="Lee S.D."/>
            <person name="Yang H."/>
            <person name="Kim I.S."/>
        </authorList>
    </citation>
    <scope>NUCLEOTIDE SEQUENCE [LARGE SCALE GENOMIC DNA]</scope>
    <source>
        <strain evidence="1 2">DSM 45346</strain>
    </source>
</reference>
<dbReference type="SUPFAM" id="SSF53474">
    <property type="entry name" value="alpha/beta-Hydrolases"/>
    <property type="match status" value="1"/>
</dbReference>
<dbReference type="GO" id="GO:0016787">
    <property type="term" value="F:hydrolase activity"/>
    <property type="evidence" value="ECO:0007669"/>
    <property type="project" value="UniProtKB-KW"/>
</dbReference>
<dbReference type="Proteomes" id="UP001569904">
    <property type="component" value="Unassembled WGS sequence"/>
</dbReference>
<dbReference type="RefSeq" id="WP_371945335.1">
    <property type="nucleotide sequence ID" value="NZ_JAXCEH010000029.1"/>
</dbReference>
<sequence>MLAAHRGIGRPVRSPYLLLHGWPESWRLPEKLVRGRQAAYFDYFYDVLSADPSRITAESRAAHVSAYESESALTAGFDLYRAFTQDAADNAAFHEPTSAPLLYLRGDREGGDIAAYAEGFRRAGVENLKTAVIRDAGHFAQEEQPAQVWAEIHAFACGP</sequence>
<evidence type="ECO:0000313" key="1">
    <source>
        <dbReference type="EMBL" id="MFA1558327.1"/>
    </source>
</evidence>
<dbReference type="Gene3D" id="3.40.50.1820">
    <property type="entry name" value="alpha/beta hydrolase"/>
    <property type="match status" value="1"/>
</dbReference>
<dbReference type="EMBL" id="JAXCEH010000029">
    <property type="protein sequence ID" value="MFA1558327.1"/>
    <property type="molecule type" value="Genomic_DNA"/>
</dbReference>
<comment type="caution">
    <text evidence="1">The sequence shown here is derived from an EMBL/GenBank/DDBJ whole genome shotgun (WGS) entry which is preliminary data.</text>
</comment>
<dbReference type="InterPro" id="IPR029058">
    <property type="entry name" value="AB_hydrolase_fold"/>
</dbReference>
<protein>
    <submittedName>
        <fullName evidence="1">Alpha/beta hydrolase</fullName>
    </submittedName>
</protein>
<proteinExistence type="predicted"/>
<gene>
    <name evidence="1" type="ORF">SM436_31955</name>
</gene>